<dbReference type="InterPro" id="IPR036942">
    <property type="entry name" value="Beta-barrel_TonB_sf"/>
</dbReference>
<sequence length="612" mass="69272">MANDVDAQGDSQRTPLEEEDINLGHIYTFIESPEVEQRQVFNSQDIQKSHTESLVDFLQSEGMQLLSYGPYGLEAKPQIRGFTDETVRVVIDGICVNNAQYGTFDFTSIDINDIERMEIVRGGFTEGVSDEGSVAGTIYITTKKQALGTSVTTDSFVKSFFNEKSFADTFSQSAGISHQFLDSTFLKLNLRGTYAQNRFQFRNYMNKLVTRDNALVKDFHGDAKVSHFFGNGSSFTGGVLFYDGIKNCPGTSTSVSEGVQKDLNAMVNFSLVNPAVKNVFRLENSGAWIFNRRNYDESNSSSLHLINTFRYASYAEADFNDFYTQSAGLTLDAVNLDSTDDGKHLQFSFTVKETSVFRFSKHVIFTLPLAVKTCGSNAAFIPKAGVKIASEYADFIVNAYRMVQFPNMDDLYWESSYARGNPDLKIEEGWGGEFTVNWKKFIPLSACFFTNYYENKIQWASSEGILTPQNVASAFYCGLDLRTEKIFFDGILEVKASGEYLYSALLDKDNELTYKKRIMWTPDWTCAVSTVVNFFDFRFAAEWNYIGKRYKSNLNVSYMEPYSLVNLNLSYEGFEHFTVYFRAENILDTEYEAVDSYPMPGISATLGLRTKW</sequence>
<evidence type="ECO:0000256" key="2">
    <source>
        <dbReference type="ARBA" id="ARBA00022448"/>
    </source>
</evidence>
<organism evidence="13 14">
    <name type="scientific">Treponema rectale</name>
    <dbReference type="NCBI Taxonomy" id="744512"/>
    <lineage>
        <taxon>Bacteria</taxon>
        <taxon>Pseudomonadati</taxon>
        <taxon>Spirochaetota</taxon>
        <taxon>Spirochaetia</taxon>
        <taxon>Spirochaetales</taxon>
        <taxon>Treponemataceae</taxon>
        <taxon>Treponema</taxon>
    </lineage>
</organism>
<dbReference type="Pfam" id="PF07715">
    <property type="entry name" value="Plug"/>
    <property type="match status" value="1"/>
</dbReference>
<feature type="domain" description="TonB-dependent receptor-like beta-barrel" evidence="11">
    <location>
        <begin position="158"/>
        <end position="586"/>
    </location>
</feature>
<protein>
    <submittedName>
        <fullName evidence="13">Outer membrane cobalamin receptor</fullName>
    </submittedName>
</protein>
<keyword evidence="6 10" id="KW-0798">TonB box</keyword>
<dbReference type="Gene3D" id="2.40.170.20">
    <property type="entry name" value="TonB-dependent receptor, beta-barrel domain"/>
    <property type="match status" value="1"/>
</dbReference>
<keyword evidence="3" id="KW-1134">Transmembrane beta strand</keyword>
<dbReference type="GO" id="GO:0015344">
    <property type="term" value="F:siderophore uptake transmembrane transporter activity"/>
    <property type="evidence" value="ECO:0007669"/>
    <property type="project" value="TreeGrafter"/>
</dbReference>
<evidence type="ECO:0000313" key="13">
    <source>
        <dbReference type="EMBL" id="MBB5218029.1"/>
    </source>
</evidence>
<dbReference type="GO" id="GO:0009279">
    <property type="term" value="C:cell outer membrane"/>
    <property type="evidence" value="ECO:0007669"/>
    <property type="project" value="UniProtKB-SubCell"/>
</dbReference>
<evidence type="ECO:0000313" key="14">
    <source>
        <dbReference type="Proteomes" id="UP000578697"/>
    </source>
</evidence>
<dbReference type="InterPro" id="IPR012910">
    <property type="entry name" value="Plug_dom"/>
</dbReference>
<keyword evidence="8 13" id="KW-0675">Receptor</keyword>
<dbReference type="Pfam" id="PF00593">
    <property type="entry name" value="TonB_dep_Rec_b-barrel"/>
    <property type="match status" value="1"/>
</dbReference>
<dbReference type="GO" id="GO:0044718">
    <property type="term" value="P:siderophore transmembrane transport"/>
    <property type="evidence" value="ECO:0007669"/>
    <property type="project" value="TreeGrafter"/>
</dbReference>
<gene>
    <name evidence="13" type="ORF">HNP77_000373</name>
</gene>
<dbReference type="InterPro" id="IPR037066">
    <property type="entry name" value="Plug_dom_sf"/>
</dbReference>
<accession>A0A840S675</accession>
<evidence type="ECO:0000256" key="7">
    <source>
        <dbReference type="ARBA" id="ARBA00023136"/>
    </source>
</evidence>
<dbReference type="AlphaFoldDB" id="A0A840S675"/>
<dbReference type="RefSeq" id="WP_184651465.1">
    <property type="nucleotide sequence ID" value="NZ_JACHFR010000001.1"/>
</dbReference>
<proteinExistence type="inferred from homology"/>
<evidence type="ECO:0000256" key="10">
    <source>
        <dbReference type="RuleBase" id="RU003357"/>
    </source>
</evidence>
<keyword evidence="2" id="KW-0813">Transport</keyword>
<comment type="caution">
    <text evidence="13">The sequence shown here is derived from an EMBL/GenBank/DDBJ whole genome shotgun (WGS) entry which is preliminary data.</text>
</comment>
<evidence type="ECO:0000256" key="3">
    <source>
        <dbReference type="ARBA" id="ARBA00022452"/>
    </source>
</evidence>
<dbReference type="InterPro" id="IPR000531">
    <property type="entry name" value="Beta-barrel_TonB"/>
</dbReference>
<comment type="similarity">
    <text evidence="10">Belongs to the TonB-dependent receptor family.</text>
</comment>
<keyword evidence="5" id="KW-0732">Signal</keyword>
<evidence type="ECO:0000256" key="8">
    <source>
        <dbReference type="ARBA" id="ARBA00023170"/>
    </source>
</evidence>
<evidence type="ECO:0000256" key="6">
    <source>
        <dbReference type="ARBA" id="ARBA00023077"/>
    </source>
</evidence>
<dbReference type="InterPro" id="IPR039426">
    <property type="entry name" value="TonB-dep_rcpt-like"/>
</dbReference>
<evidence type="ECO:0000256" key="9">
    <source>
        <dbReference type="ARBA" id="ARBA00023237"/>
    </source>
</evidence>
<dbReference type="Gene3D" id="2.170.130.10">
    <property type="entry name" value="TonB-dependent receptor, plug domain"/>
    <property type="match status" value="1"/>
</dbReference>
<keyword evidence="14" id="KW-1185">Reference proteome</keyword>
<dbReference type="SUPFAM" id="SSF56935">
    <property type="entry name" value="Porins"/>
    <property type="match status" value="1"/>
</dbReference>
<keyword evidence="4" id="KW-0812">Transmembrane</keyword>
<evidence type="ECO:0000259" key="11">
    <source>
        <dbReference type="Pfam" id="PF00593"/>
    </source>
</evidence>
<evidence type="ECO:0000256" key="1">
    <source>
        <dbReference type="ARBA" id="ARBA00004571"/>
    </source>
</evidence>
<keyword evidence="9" id="KW-0998">Cell outer membrane</keyword>
<evidence type="ECO:0000256" key="4">
    <source>
        <dbReference type="ARBA" id="ARBA00022692"/>
    </source>
</evidence>
<reference evidence="13 14" key="1">
    <citation type="submission" date="2020-08" db="EMBL/GenBank/DDBJ databases">
        <title>Genomic Encyclopedia of Type Strains, Phase IV (KMG-IV): sequencing the most valuable type-strain genomes for metagenomic binning, comparative biology and taxonomic classification.</title>
        <authorList>
            <person name="Goeker M."/>
        </authorList>
    </citation>
    <scope>NUCLEOTIDE SEQUENCE [LARGE SCALE GENOMIC DNA]</scope>
    <source>
        <strain evidence="13 14">DSM 103679</strain>
    </source>
</reference>
<feature type="domain" description="TonB-dependent receptor plug" evidence="12">
    <location>
        <begin position="38"/>
        <end position="125"/>
    </location>
</feature>
<dbReference type="EMBL" id="JACHFR010000001">
    <property type="protein sequence ID" value="MBB5218029.1"/>
    <property type="molecule type" value="Genomic_DNA"/>
</dbReference>
<evidence type="ECO:0000256" key="5">
    <source>
        <dbReference type="ARBA" id="ARBA00022729"/>
    </source>
</evidence>
<evidence type="ECO:0000259" key="12">
    <source>
        <dbReference type="Pfam" id="PF07715"/>
    </source>
</evidence>
<dbReference type="PANTHER" id="PTHR30069">
    <property type="entry name" value="TONB-DEPENDENT OUTER MEMBRANE RECEPTOR"/>
    <property type="match status" value="1"/>
</dbReference>
<dbReference type="Proteomes" id="UP000578697">
    <property type="component" value="Unassembled WGS sequence"/>
</dbReference>
<dbReference type="PANTHER" id="PTHR30069:SF29">
    <property type="entry name" value="HEMOGLOBIN AND HEMOGLOBIN-HAPTOGLOBIN-BINDING PROTEIN 1-RELATED"/>
    <property type="match status" value="1"/>
</dbReference>
<name>A0A840S675_9SPIR</name>
<keyword evidence="7 10" id="KW-0472">Membrane</keyword>
<comment type="subcellular location">
    <subcellularLocation>
        <location evidence="1">Cell outer membrane</location>
        <topology evidence="1">Multi-pass membrane protein</topology>
    </subcellularLocation>
</comment>